<reference evidence="1 2" key="1">
    <citation type="submission" date="2024-09" db="EMBL/GenBank/DDBJ databases">
        <title>Draft genome sequence of Candidatus Magnetaquicoccaceae bacterium FCR-1.</title>
        <authorList>
            <person name="Shimoshige H."/>
            <person name="Shimamura S."/>
            <person name="Taoka A."/>
            <person name="Kobayashi H."/>
            <person name="Maekawa T."/>
        </authorList>
    </citation>
    <scope>NUCLEOTIDE SEQUENCE [LARGE SCALE GENOMIC DNA]</scope>
    <source>
        <strain evidence="1 2">FCR-1</strain>
    </source>
</reference>
<dbReference type="Proteomes" id="UP001628193">
    <property type="component" value="Unassembled WGS sequence"/>
</dbReference>
<organism evidence="1 2">
    <name type="scientific">Candidatus Magnetaquiglobus chichijimensis</name>
    <dbReference type="NCBI Taxonomy" id="3141448"/>
    <lineage>
        <taxon>Bacteria</taxon>
        <taxon>Pseudomonadati</taxon>
        <taxon>Pseudomonadota</taxon>
        <taxon>Magnetococcia</taxon>
        <taxon>Magnetococcales</taxon>
        <taxon>Candidatus Magnetaquicoccaceae</taxon>
        <taxon>Candidatus Magnetaquiglobus</taxon>
    </lineage>
</organism>
<proteinExistence type="predicted"/>
<accession>A0ABQ0C9I5</accession>
<sequence>MLHIRLRYHGQTAIVAIGLQPTLEAETPGTCPERLLS</sequence>
<dbReference type="EMBL" id="BAAFGK010000004">
    <property type="protein sequence ID" value="GAB0057558.1"/>
    <property type="molecule type" value="Genomic_DNA"/>
</dbReference>
<name>A0ABQ0C9I5_9PROT</name>
<protein>
    <submittedName>
        <fullName evidence="1">Uncharacterized protein</fullName>
    </submittedName>
</protein>
<evidence type="ECO:0000313" key="2">
    <source>
        <dbReference type="Proteomes" id="UP001628193"/>
    </source>
</evidence>
<comment type="caution">
    <text evidence="1">The sequence shown here is derived from an EMBL/GenBank/DDBJ whole genome shotgun (WGS) entry which is preliminary data.</text>
</comment>
<evidence type="ECO:0000313" key="1">
    <source>
        <dbReference type="EMBL" id="GAB0057558.1"/>
    </source>
</evidence>
<keyword evidence="2" id="KW-1185">Reference proteome</keyword>
<gene>
    <name evidence="1" type="ORF">SIID45300_01889</name>
</gene>